<dbReference type="AlphaFoldDB" id="A0A5R9F1B1"/>
<gene>
    <name evidence="6" type="ORF">FCL54_14645</name>
</gene>
<dbReference type="InterPro" id="IPR002559">
    <property type="entry name" value="Transposase_11"/>
</dbReference>
<evidence type="ECO:0000256" key="3">
    <source>
        <dbReference type="ARBA" id="ARBA00023125"/>
    </source>
</evidence>
<dbReference type="GO" id="GO:0003677">
    <property type="term" value="F:DNA binding"/>
    <property type="evidence" value="ECO:0007669"/>
    <property type="project" value="UniProtKB-KW"/>
</dbReference>
<reference evidence="6 7" key="1">
    <citation type="submission" date="2019-04" db="EMBL/GenBank/DDBJ databases">
        <title>Bacillus caeni sp. nov., a bacterium isolated from mangrove sediment.</title>
        <authorList>
            <person name="Huang H."/>
            <person name="Mo K."/>
            <person name="Hu Y."/>
        </authorList>
    </citation>
    <scope>NUCLEOTIDE SEQUENCE [LARGE SCALE GENOMIC DNA]</scope>
    <source>
        <strain evidence="6 7">HB172195</strain>
    </source>
</reference>
<dbReference type="GO" id="GO:0004803">
    <property type="term" value="F:transposase activity"/>
    <property type="evidence" value="ECO:0007669"/>
    <property type="project" value="InterPro"/>
</dbReference>
<dbReference type="PANTHER" id="PTHR33258:SF1">
    <property type="entry name" value="TRANSPOSASE INSL FOR INSERTION SEQUENCE ELEMENT IS186A-RELATED"/>
    <property type="match status" value="1"/>
</dbReference>
<evidence type="ECO:0000256" key="4">
    <source>
        <dbReference type="ARBA" id="ARBA00023172"/>
    </source>
</evidence>
<comment type="caution">
    <text evidence="6">The sequence shown here is derived from an EMBL/GenBank/DDBJ whole genome shotgun (WGS) entry which is preliminary data.</text>
</comment>
<dbReference type="InterPro" id="IPR047952">
    <property type="entry name" value="Transpos_IS4"/>
</dbReference>
<dbReference type="Pfam" id="PF01609">
    <property type="entry name" value="DDE_Tnp_1"/>
    <property type="match status" value="1"/>
</dbReference>
<protein>
    <submittedName>
        <fullName evidence="6">IS4 family transposase</fullName>
    </submittedName>
</protein>
<evidence type="ECO:0000259" key="5">
    <source>
        <dbReference type="Pfam" id="PF01609"/>
    </source>
</evidence>
<organism evidence="6 7">
    <name type="scientific">Exobacillus caeni</name>
    <dbReference type="NCBI Taxonomy" id="2574798"/>
    <lineage>
        <taxon>Bacteria</taxon>
        <taxon>Bacillati</taxon>
        <taxon>Bacillota</taxon>
        <taxon>Bacilli</taxon>
        <taxon>Bacillales</taxon>
        <taxon>Guptibacillaceae</taxon>
        <taxon>Exobacillus</taxon>
    </lineage>
</organism>
<evidence type="ECO:0000313" key="6">
    <source>
        <dbReference type="EMBL" id="TLS36459.1"/>
    </source>
</evidence>
<dbReference type="PANTHER" id="PTHR33258">
    <property type="entry name" value="TRANSPOSASE INSL FOR INSERTION SEQUENCE ELEMENT IS186A-RELATED"/>
    <property type="match status" value="1"/>
</dbReference>
<keyword evidence="4" id="KW-0233">DNA recombination</keyword>
<feature type="domain" description="Transposase IS4-like" evidence="5">
    <location>
        <begin position="122"/>
        <end position="375"/>
    </location>
</feature>
<keyword evidence="7" id="KW-1185">Reference proteome</keyword>
<evidence type="ECO:0000256" key="1">
    <source>
        <dbReference type="ARBA" id="ARBA00010075"/>
    </source>
</evidence>
<dbReference type="InterPro" id="IPR012337">
    <property type="entry name" value="RNaseH-like_sf"/>
</dbReference>
<sequence length="465" mass="53847">MMKKRAFRDEFDFVSETLKEIFSPAHLNQFARETNFVQREGKVDAKDFVALCVFVSQKIGKDSLNELCGTLDAHRNTSLSAEGLNQRFNPAAVKFLKKVFSECLTKNVLESSGFSHTFDQFFNRIRILDSTAFGMPSDYSDQYKSPTGTGVKIQLEYELIRGDFLHLLVQQGIASDQKTGQRLGDTIKPKDLCIRDLGYFSYDALEEIDDGDAYYLTRLKPSAAIYVVEKIDSASDRRYKRLYLEEVMEKMEPTETKEFEEVFIGGTAKLPTRLVVYKHTEEQTGKRLAARNRKEKKKGVKYSRRIKKLSAITTYITNIPSTYVSKHEIHSLYSIRWQIEILFKTWKSLFSLDKVKKMKQERFECHLYGTLLSLLVSSMITFKLRNLLYRKNKKEASEFKAMGIAKKYLVKIQEALLDKKILLSEVIKKIYKMMEKNGRKSQRFKKKTVFDILGVSEGREMEKAG</sequence>
<keyword evidence="2" id="KW-0815">Transposition</keyword>
<name>A0A5R9F1B1_9BACL</name>
<dbReference type="SUPFAM" id="SSF53098">
    <property type="entry name" value="Ribonuclease H-like"/>
    <property type="match status" value="1"/>
</dbReference>
<keyword evidence="3" id="KW-0238">DNA-binding</keyword>
<evidence type="ECO:0000313" key="7">
    <source>
        <dbReference type="Proteomes" id="UP000308230"/>
    </source>
</evidence>
<dbReference type="Proteomes" id="UP000308230">
    <property type="component" value="Unassembled WGS sequence"/>
</dbReference>
<dbReference type="EMBL" id="SWLG01000010">
    <property type="protein sequence ID" value="TLS36459.1"/>
    <property type="molecule type" value="Genomic_DNA"/>
</dbReference>
<accession>A0A5R9F1B1</accession>
<dbReference type="OrthoDB" id="2432160at2"/>
<evidence type="ECO:0000256" key="2">
    <source>
        <dbReference type="ARBA" id="ARBA00022578"/>
    </source>
</evidence>
<dbReference type="GO" id="GO:0006313">
    <property type="term" value="P:DNA transposition"/>
    <property type="evidence" value="ECO:0007669"/>
    <property type="project" value="InterPro"/>
</dbReference>
<dbReference type="NCBIfam" id="NF033592">
    <property type="entry name" value="transpos_IS4_1"/>
    <property type="match status" value="1"/>
</dbReference>
<proteinExistence type="inferred from homology"/>
<comment type="similarity">
    <text evidence="1">Belongs to the transposase 11 family.</text>
</comment>